<feature type="domain" description="Response regulatory" evidence="8">
    <location>
        <begin position="7"/>
        <end position="121"/>
    </location>
</feature>
<gene>
    <name evidence="9" type="ORF">D3M96_04130</name>
</gene>
<dbReference type="SUPFAM" id="SSF52172">
    <property type="entry name" value="CheY-like"/>
    <property type="match status" value="1"/>
</dbReference>
<organism evidence="9 10">
    <name type="scientific">Alcaligenes aquatilis</name>
    <dbReference type="NCBI Taxonomy" id="323284"/>
    <lineage>
        <taxon>Bacteria</taxon>
        <taxon>Pseudomonadati</taxon>
        <taxon>Pseudomonadota</taxon>
        <taxon>Betaproteobacteria</taxon>
        <taxon>Burkholderiales</taxon>
        <taxon>Alcaligenaceae</taxon>
        <taxon>Alcaligenes</taxon>
    </lineage>
</organism>
<evidence type="ECO:0000256" key="2">
    <source>
        <dbReference type="ARBA" id="ARBA00023012"/>
    </source>
</evidence>
<dbReference type="Pfam" id="PF00196">
    <property type="entry name" value="GerE"/>
    <property type="match status" value="1"/>
</dbReference>
<dbReference type="InterPro" id="IPR014284">
    <property type="entry name" value="RNA_pol_sigma-70_dom"/>
</dbReference>
<sequence length="212" mass="24050">MTKHAPLVHIVDDDPAIRDALSWLFATRQVNTERWECGEAFLNALGPETQGCILLDIRMDGLSGLEVFEQLRQRQSCLPVIFLTGHGDLPLAVTALKQGAADFIEKPFNDNDLVDRVLEVLRNYEASQEARDHEQALEQRLDTLSQREREVLALALEGRLNKQIAQDLNITMRTVEVHRARALEKMQARTLIELARLLDPARLREDRNPSGP</sequence>
<evidence type="ECO:0000256" key="5">
    <source>
        <dbReference type="ARBA" id="ARBA00023163"/>
    </source>
</evidence>
<dbReference type="PANTHER" id="PTHR44688:SF16">
    <property type="entry name" value="DNA-BINDING TRANSCRIPTIONAL ACTIVATOR DEVR_DOSR"/>
    <property type="match status" value="1"/>
</dbReference>
<feature type="modified residue" description="4-aspartylphosphate" evidence="6">
    <location>
        <position position="56"/>
    </location>
</feature>
<dbReference type="InterPro" id="IPR011006">
    <property type="entry name" value="CheY-like_superfamily"/>
</dbReference>
<dbReference type="GO" id="GO:0003677">
    <property type="term" value="F:DNA binding"/>
    <property type="evidence" value="ECO:0007669"/>
    <property type="project" value="UniProtKB-KW"/>
</dbReference>
<reference evidence="9 10" key="1">
    <citation type="submission" date="2018-09" db="EMBL/GenBank/DDBJ databases">
        <title>Complete genome sequence of the hydrocarbonoclastic bacterium Alcaligenes aquatilis QD168, isolated from a crude-oil polluted marine sediment of Central Chile.</title>
        <authorList>
            <person name="Duran R.E."/>
            <person name="Barra B."/>
            <person name="Salva-Serra F."/>
            <person name="Mendez V."/>
            <person name="Moore E.R.B."/>
            <person name="Seeger M."/>
        </authorList>
    </citation>
    <scope>NUCLEOTIDE SEQUENCE [LARGE SCALE GENOMIC DNA]</scope>
    <source>
        <strain evidence="9 10">QD168</strain>
    </source>
</reference>
<dbReference type="KEGG" id="aaqu:D3M96_04130"/>
<dbReference type="InterPro" id="IPR016032">
    <property type="entry name" value="Sig_transdc_resp-reg_C-effctor"/>
</dbReference>
<dbReference type="SMART" id="SM00448">
    <property type="entry name" value="REC"/>
    <property type="match status" value="1"/>
</dbReference>
<accession>A0A3G2HRP4</accession>
<feature type="domain" description="HTH luxR-type" evidence="7">
    <location>
        <begin position="137"/>
        <end position="202"/>
    </location>
</feature>
<evidence type="ECO:0000256" key="6">
    <source>
        <dbReference type="PROSITE-ProRule" id="PRU00169"/>
    </source>
</evidence>
<proteinExistence type="predicted"/>
<dbReference type="PROSITE" id="PS50043">
    <property type="entry name" value="HTH_LUXR_2"/>
    <property type="match status" value="1"/>
</dbReference>
<dbReference type="Pfam" id="PF00072">
    <property type="entry name" value="Response_reg"/>
    <property type="match status" value="1"/>
</dbReference>
<evidence type="ECO:0000259" key="7">
    <source>
        <dbReference type="PROSITE" id="PS50043"/>
    </source>
</evidence>
<dbReference type="PROSITE" id="PS00622">
    <property type="entry name" value="HTH_LUXR_1"/>
    <property type="match status" value="1"/>
</dbReference>
<dbReference type="InterPro" id="IPR001789">
    <property type="entry name" value="Sig_transdc_resp-reg_receiver"/>
</dbReference>
<dbReference type="SMART" id="SM00421">
    <property type="entry name" value="HTH_LUXR"/>
    <property type="match status" value="1"/>
</dbReference>
<dbReference type="Proteomes" id="UP000268070">
    <property type="component" value="Chromosome"/>
</dbReference>
<evidence type="ECO:0000259" key="8">
    <source>
        <dbReference type="PROSITE" id="PS50110"/>
    </source>
</evidence>
<dbReference type="Gene3D" id="1.10.10.10">
    <property type="entry name" value="Winged helix-like DNA-binding domain superfamily/Winged helix DNA-binding domain"/>
    <property type="match status" value="1"/>
</dbReference>
<dbReference type="CDD" id="cd17537">
    <property type="entry name" value="REC_FixJ"/>
    <property type="match status" value="1"/>
</dbReference>
<keyword evidence="2" id="KW-0902">Two-component regulatory system</keyword>
<protein>
    <submittedName>
        <fullName evidence="9">DNA-binding response regulator</fullName>
    </submittedName>
</protein>
<dbReference type="GO" id="GO:0000160">
    <property type="term" value="P:phosphorelay signal transduction system"/>
    <property type="evidence" value="ECO:0007669"/>
    <property type="project" value="UniProtKB-KW"/>
</dbReference>
<dbReference type="EMBL" id="CP032153">
    <property type="protein sequence ID" value="AYN19800.1"/>
    <property type="molecule type" value="Genomic_DNA"/>
</dbReference>
<evidence type="ECO:0000256" key="4">
    <source>
        <dbReference type="ARBA" id="ARBA00023125"/>
    </source>
</evidence>
<dbReference type="InterPro" id="IPR000792">
    <property type="entry name" value="Tscrpt_reg_LuxR_C"/>
</dbReference>
<dbReference type="FunFam" id="3.40.50.2300:FF:000018">
    <property type="entry name" value="DNA-binding transcriptional regulator NtrC"/>
    <property type="match status" value="1"/>
</dbReference>
<evidence type="ECO:0000256" key="1">
    <source>
        <dbReference type="ARBA" id="ARBA00022553"/>
    </source>
</evidence>
<dbReference type="NCBIfam" id="TIGR02937">
    <property type="entry name" value="sigma70-ECF"/>
    <property type="match status" value="1"/>
</dbReference>
<evidence type="ECO:0000313" key="10">
    <source>
        <dbReference type="Proteomes" id="UP000268070"/>
    </source>
</evidence>
<keyword evidence="1 6" id="KW-0597">Phosphoprotein</keyword>
<dbReference type="SUPFAM" id="SSF46894">
    <property type="entry name" value="C-terminal effector domain of the bipartite response regulators"/>
    <property type="match status" value="1"/>
</dbReference>
<dbReference type="PANTHER" id="PTHR44688">
    <property type="entry name" value="DNA-BINDING TRANSCRIPTIONAL ACTIVATOR DEVR_DOSR"/>
    <property type="match status" value="1"/>
</dbReference>
<dbReference type="Gene3D" id="3.40.50.2300">
    <property type="match status" value="1"/>
</dbReference>
<keyword evidence="5" id="KW-0804">Transcription</keyword>
<dbReference type="GO" id="GO:0006352">
    <property type="term" value="P:DNA-templated transcription initiation"/>
    <property type="evidence" value="ECO:0007669"/>
    <property type="project" value="InterPro"/>
</dbReference>
<name>A0A3G2HRP4_9BURK</name>
<keyword evidence="4 9" id="KW-0238">DNA-binding</keyword>
<dbReference type="InterPro" id="IPR036388">
    <property type="entry name" value="WH-like_DNA-bd_sf"/>
</dbReference>
<dbReference type="OrthoDB" id="9802186at2"/>
<dbReference type="CDD" id="cd06170">
    <property type="entry name" value="LuxR_C_like"/>
    <property type="match status" value="1"/>
</dbReference>
<evidence type="ECO:0000256" key="3">
    <source>
        <dbReference type="ARBA" id="ARBA00023015"/>
    </source>
</evidence>
<dbReference type="RefSeq" id="WP_121738114.1">
    <property type="nucleotide sequence ID" value="NZ_CP032153.1"/>
</dbReference>
<keyword evidence="3" id="KW-0805">Transcription regulation</keyword>
<dbReference type="AlphaFoldDB" id="A0A3G2HRP4"/>
<evidence type="ECO:0000313" key="9">
    <source>
        <dbReference type="EMBL" id="AYN19800.1"/>
    </source>
</evidence>
<dbReference type="GO" id="GO:0003700">
    <property type="term" value="F:DNA-binding transcription factor activity"/>
    <property type="evidence" value="ECO:0007669"/>
    <property type="project" value="InterPro"/>
</dbReference>
<dbReference type="PROSITE" id="PS50110">
    <property type="entry name" value="RESPONSE_REGULATORY"/>
    <property type="match status" value="1"/>
</dbReference>
<dbReference type="PRINTS" id="PR00038">
    <property type="entry name" value="HTHLUXR"/>
</dbReference>